<reference evidence="3 4" key="1">
    <citation type="submission" date="2023-06" db="EMBL/GenBank/DDBJ databases">
        <title>Sporosarcina sp. nov., isolated from Korean tranditional fermented seafood 'Jeotgal'.</title>
        <authorList>
            <person name="Yang A.I."/>
            <person name="Shin N.-R."/>
        </authorList>
    </citation>
    <scope>NUCLEOTIDE SEQUENCE [LARGE SCALE GENOMIC DNA]</scope>
    <source>
        <strain evidence="3 4">T2O-4</strain>
    </source>
</reference>
<feature type="signal peptide" evidence="1">
    <location>
        <begin position="1"/>
        <end position="27"/>
    </location>
</feature>
<dbReference type="PANTHER" id="PTHR10587">
    <property type="entry name" value="GLYCOSYL TRANSFERASE-RELATED"/>
    <property type="match status" value="1"/>
</dbReference>
<dbReference type="SUPFAM" id="SSF88713">
    <property type="entry name" value="Glycoside hydrolase/deacetylase"/>
    <property type="match status" value="1"/>
</dbReference>
<protein>
    <submittedName>
        <fullName evidence="3">Polysaccharide deacetylase family protein</fullName>
        <ecNumber evidence="3">3.-.-.-</ecNumber>
    </submittedName>
</protein>
<dbReference type="Gene3D" id="3.20.20.370">
    <property type="entry name" value="Glycoside hydrolase/deacetylase"/>
    <property type="match status" value="1"/>
</dbReference>
<keyword evidence="1" id="KW-0732">Signal</keyword>
<dbReference type="EMBL" id="CP129118">
    <property type="protein sequence ID" value="WOV88029.1"/>
    <property type="molecule type" value="Genomic_DNA"/>
</dbReference>
<dbReference type="RefSeq" id="WP_317968685.1">
    <property type="nucleotide sequence ID" value="NZ_CP129118.1"/>
</dbReference>
<feature type="domain" description="NodB homology" evidence="2">
    <location>
        <begin position="185"/>
        <end position="373"/>
    </location>
</feature>
<dbReference type="PANTHER" id="PTHR10587:SF125">
    <property type="entry name" value="POLYSACCHARIDE DEACETYLASE YHEN-RELATED"/>
    <property type="match status" value="1"/>
</dbReference>
<dbReference type="PROSITE" id="PS51677">
    <property type="entry name" value="NODB"/>
    <property type="match status" value="1"/>
</dbReference>
<dbReference type="Pfam" id="PF01522">
    <property type="entry name" value="Polysacc_deac_1"/>
    <property type="match status" value="1"/>
</dbReference>
<evidence type="ECO:0000259" key="2">
    <source>
        <dbReference type="PROSITE" id="PS51677"/>
    </source>
</evidence>
<organism evidence="3 4">
    <name type="scientific">Sporosarcina oncorhynchi</name>
    <dbReference type="NCBI Taxonomy" id="3056444"/>
    <lineage>
        <taxon>Bacteria</taxon>
        <taxon>Bacillati</taxon>
        <taxon>Bacillota</taxon>
        <taxon>Bacilli</taxon>
        <taxon>Bacillales</taxon>
        <taxon>Caryophanaceae</taxon>
        <taxon>Sporosarcina</taxon>
    </lineage>
</organism>
<dbReference type="CDD" id="cd10944">
    <property type="entry name" value="CE4_SmPgdA_like"/>
    <property type="match status" value="1"/>
</dbReference>
<dbReference type="GO" id="GO:0016787">
    <property type="term" value="F:hydrolase activity"/>
    <property type="evidence" value="ECO:0007669"/>
    <property type="project" value="UniProtKB-KW"/>
</dbReference>
<keyword evidence="3" id="KW-0378">Hydrolase</keyword>
<gene>
    <name evidence="3" type="ORF">QWT69_02600</name>
</gene>
<feature type="chain" id="PRO_5045505977" evidence="1">
    <location>
        <begin position="28"/>
        <end position="391"/>
    </location>
</feature>
<accession>A0ABZ0L637</accession>
<dbReference type="InterPro" id="IPR050248">
    <property type="entry name" value="Polysacc_deacetylase_ArnD"/>
</dbReference>
<evidence type="ECO:0000313" key="3">
    <source>
        <dbReference type="EMBL" id="WOV88029.1"/>
    </source>
</evidence>
<name>A0ABZ0L637_9BACL</name>
<keyword evidence="4" id="KW-1185">Reference proteome</keyword>
<proteinExistence type="predicted"/>
<dbReference type="EC" id="3.-.-.-" evidence="3"/>
<evidence type="ECO:0000256" key="1">
    <source>
        <dbReference type="SAM" id="SignalP"/>
    </source>
</evidence>
<dbReference type="Proteomes" id="UP001303902">
    <property type="component" value="Chromosome"/>
</dbReference>
<dbReference type="InterPro" id="IPR011330">
    <property type="entry name" value="Glyco_hydro/deAcase_b/a-brl"/>
</dbReference>
<sequence length="391" mass="44020">MKKMYSILAIALGLLLFMTIGTGKAQAAVGNGERAIGLHDRILPINDIRVIDGDTKVPLTDMEKTFYLTVTTEDGKTTIDKYGKQFVFDAATGMTTLDGTVEAWKPIVEIDGNLFISVKYLTREIGFKMEYFTSIRTIRIYRDDYEHMNHDAYELMVKKAIEAAKPAPPAKPTKPSKPANPNKKAVVYLTFDDGPNQFTLKNNDTLNKYKAPATFFFIGNEMKHQPSIVKKMAKSDHSIGTHSMSHNQKLVYQSTNGFIAEMSGAADLLAKQSGKQSKLVRVPYGSVPHVTPAMQKSLKTKGYKMWDWNVDSNDWQYKDTQADQIVKNVQDGVTKQAKAGEKQIIVLMHDRSQTAIALPKIIEWLQKEGYELKKYEPSNHISKNFLKDPEL</sequence>
<dbReference type="InterPro" id="IPR002509">
    <property type="entry name" value="NODB_dom"/>
</dbReference>
<evidence type="ECO:0000313" key="4">
    <source>
        <dbReference type="Proteomes" id="UP001303902"/>
    </source>
</evidence>